<protein>
    <submittedName>
        <fullName evidence="2">ANKLE1</fullName>
    </submittedName>
</protein>
<dbReference type="GO" id="GO:0000724">
    <property type="term" value="P:double-strand break repair via homologous recombination"/>
    <property type="evidence" value="ECO:0007669"/>
    <property type="project" value="TreeGrafter"/>
</dbReference>
<dbReference type="Gene3D" id="1.25.40.20">
    <property type="entry name" value="Ankyrin repeat-containing domain"/>
    <property type="match status" value="1"/>
</dbReference>
<dbReference type="Proteomes" id="UP000597762">
    <property type="component" value="Unassembled WGS sequence"/>
</dbReference>
<dbReference type="OrthoDB" id="1601181at2759"/>
<sequence length="569" mass="63774">MAYLNQKLKTAIERQDESTIEQLLECGADPNAFLSGEDIAPIHLGPGISKSITSLLLKYGGDPNLRTSDGITPLHIAATWGNKNIVKLLLYNGANIYIRDDEGFTSLDMAKKYEHEKCEIILKRHAHLLESQHNLQKRKVRHNLPLSAKIKCRSQRTTCINRNFDVSQDLLVDSDPEHHLSPDIQDVNRSCYIATQEEVSQAVDRSCYVSVHGEGSMGTGHSCYISTHGEGPLGKDHSLCVSACEEGSPATDHSRFLGEDHSCYISTCGEGSLVADRSCYVSTCGMGSVDRSCYVSAHEESSPAIDCSCYVSACEERSPDPERLCHAAICREGSVDSTRQMYLKRLKNASSGYTLGCTLSSPDYNAELCRALNEKIDWTEMIELEEKMIKKFDNPKNTRKWREGNEKSSFNYLLLDPRVTKNLPSRASKMGDNLEVFHAFVKAIFYIGKGKRSRPYAHLYEAIKYSERKTAKANEKILHIIDIWKSGYGVVSLHCFQNVIPVEAYSREACMVDAIGCCNLTNQKRGDFYGLTATWGLKLKRRLGVYLLHKALKIFLAEGERQIYPTDLH</sequence>
<keyword evidence="1" id="KW-0040">ANK repeat</keyword>
<accession>A0A812D7Y8</accession>
<dbReference type="GO" id="GO:0000712">
    <property type="term" value="P:resolution of meiotic recombination intermediates"/>
    <property type="evidence" value="ECO:0007669"/>
    <property type="project" value="TreeGrafter"/>
</dbReference>
<proteinExistence type="predicted"/>
<dbReference type="GO" id="GO:0005654">
    <property type="term" value="C:nucleoplasm"/>
    <property type="evidence" value="ECO:0007669"/>
    <property type="project" value="TreeGrafter"/>
</dbReference>
<dbReference type="Pfam" id="PF22945">
    <property type="entry name" value="LEM-3_GIY-YIG"/>
    <property type="match status" value="1"/>
</dbReference>
<feature type="repeat" description="ANK" evidence="1">
    <location>
        <begin position="69"/>
        <end position="101"/>
    </location>
</feature>
<dbReference type="SMART" id="SM00248">
    <property type="entry name" value="ANK"/>
    <property type="match status" value="2"/>
</dbReference>
<organism evidence="2 3">
    <name type="scientific">Acanthosepion pharaonis</name>
    <name type="common">Pharaoh cuttlefish</name>
    <name type="synonym">Sepia pharaonis</name>
    <dbReference type="NCBI Taxonomy" id="158019"/>
    <lineage>
        <taxon>Eukaryota</taxon>
        <taxon>Metazoa</taxon>
        <taxon>Spiralia</taxon>
        <taxon>Lophotrochozoa</taxon>
        <taxon>Mollusca</taxon>
        <taxon>Cephalopoda</taxon>
        <taxon>Coleoidea</taxon>
        <taxon>Decapodiformes</taxon>
        <taxon>Sepiida</taxon>
        <taxon>Sepiina</taxon>
        <taxon>Sepiidae</taxon>
        <taxon>Acanthosepion</taxon>
    </lineage>
</organism>
<dbReference type="CDD" id="cd10454">
    <property type="entry name" value="GIY-YIG_COG3680_Meta"/>
    <property type="match status" value="1"/>
</dbReference>
<dbReference type="GO" id="GO:0005737">
    <property type="term" value="C:cytoplasm"/>
    <property type="evidence" value="ECO:0007669"/>
    <property type="project" value="TreeGrafter"/>
</dbReference>
<dbReference type="PROSITE" id="PS50297">
    <property type="entry name" value="ANK_REP_REGION"/>
    <property type="match status" value="1"/>
</dbReference>
<evidence type="ECO:0000313" key="2">
    <source>
        <dbReference type="EMBL" id="CAE1289659.1"/>
    </source>
</evidence>
<reference evidence="2" key="1">
    <citation type="submission" date="2021-01" db="EMBL/GenBank/DDBJ databases">
        <authorList>
            <person name="Li R."/>
            <person name="Bekaert M."/>
        </authorList>
    </citation>
    <scope>NUCLEOTIDE SEQUENCE</scope>
    <source>
        <strain evidence="2">Farmed</strain>
    </source>
</reference>
<comment type="caution">
    <text evidence="2">The sequence shown here is derived from an EMBL/GenBank/DDBJ whole genome shotgun (WGS) entry which is preliminary data.</text>
</comment>
<dbReference type="Pfam" id="PF12796">
    <property type="entry name" value="Ank_2"/>
    <property type="match status" value="1"/>
</dbReference>
<gene>
    <name evidence="2" type="ORF">SPHA_47763</name>
</gene>
<evidence type="ECO:0000313" key="3">
    <source>
        <dbReference type="Proteomes" id="UP000597762"/>
    </source>
</evidence>
<keyword evidence="3" id="KW-1185">Reference proteome</keyword>
<dbReference type="PANTHER" id="PTHR46427:SF1">
    <property type="entry name" value="ANKYRIN REPEAT AND LEM DOMAIN-CONTAINING PROTEIN 1"/>
    <property type="match status" value="1"/>
</dbReference>
<dbReference type="EMBL" id="CAHIKZ030002621">
    <property type="protein sequence ID" value="CAE1289659.1"/>
    <property type="molecule type" value="Genomic_DNA"/>
</dbReference>
<name>A0A812D7Y8_ACAPH</name>
<dbReference type="GO" id="GO:0004520">
    <property type="term" value="F:DNA endonuclease activity"/>
    <property type="evidence" value="ECO:0007669"/>
    <property type="project" value="TreeGrafter"/>
</dbReference>
<dbReference type="InterPro" id="IPR002110">
    <property type="entry name" value="Ankyrin_rpt"/>
</dbReference>
<dbReference type="SUPFAM" id="SSF48403">
    <property type="entry name" value="Ankyrin repeat"/>
    <property type="match status" value="1"/>
</dbReference>
<dbReference type="AlphaFoldDB" id="A0A812D7Y8"/>
<evidence type="ECO:0000256" key="1">
    <source>
        <dbReference type="PROSITE-ProRule" id="PRU00023"/>
    </source>
</evidence>
<dbReference type="InterPro" id="IPR036770">
    <property type="entry name" value="Ankyrin_rpt-contain_sf"/>
</dbReference>
<dbReference type="PROSITE" id="PS50088">
    <property type="entry name" value="ANK_REPEAT"/>
    <property type="match status" value="1"/>
</dbReference>
<dbReference type="PANTHER" id="PTHR46427">
    <property type="entry name" value="ANKYRIN REPEAT AND LEM DOMAIN-CONTAINING PROTEIN 1"/>
    <property type="match status" value="1"/>
</dbReference>
<dbReference type="InterPro" id="IPR034998">
    <property type="entry name" value="ANKLE1"/>
</dbReference>